<reference evidence="2 3" key="1">
    <citation type="journal article" date="2015" name="Nature">
        <title>rRNA introns, odd ribosomes, and small enigmatic genomes across a large radiation of phyla.</title>
        <authorList>
            <person name="Brown C.T."/>
            <person name="Hug L.A."/>
            <person name="Thomas B.C."/>
            <person name="Sharon I."/>
            <person name="Castelle C.J."/>
            <person name="Singh A."/>
            <person name="Wilkins M.J."/>
            <person name="Williams K.H."/>
            <person name="Banfield J.F."/>
        </authorList>
    </citation>
    <scope>NUCLEOTIDE SEQUENCE [LARGE SCALE GENOMIC DNA]</scope>
</reference>
<keyword evidence="1" id="KW-0472">Membrane</keyword>
<sequence length="97" mass="10204">MVYALTIDSTTFPAAKFSNIGTVLNIVLPLTMAGAAMIFLAMTLMAAFNIITHGDNPDALKKAYSSLIFSVVGILIVMSSYLVVRVIGGIIGAQLLP</sequence>
<organism evidence="2 3">
    <name type="scientific">Candidatus Roizmanbacteria bacterium GW2011_GWC2_35_12</name>
    <dbReference type="NCBI Taxonomy" id="1618485"/>
    <lineage>
        <taxon>Bacteria</taxon>
        <taxon>Candidatus Roizmaniibacteriota</taxon>
    </lineage>
</organism>
<dbReference type="AlphaFoldDB" id="A0A0G0B882"/>
<keyword evidence="1" id="KW-1133">Transmembrane helix</keyword>
<accession>A0A0G0B882</accession>
<evidence type="ECO:0000256" key="1">
    <source>
        <dbReference type="SAM" id="Phobius"/>
    </source>
</evidence>
<feature type="transmembrane region" description="Helical" evidence="1">
    <location>
        <begin position="63"/>
        <end position="96"/>
    </location>
</feature>
<proteinExistence type="predicted"/>
<evidence type="ECO:0000313" key="2">
    <source>
        <dbReference type="EMBL" id="KKP65569.1"/>
    </source>
</evidence>
<keyword evidence="1" id="KW-0812">Transmembrane</keyword>
<protein>
    <submittedName>
        <fullName evidence="2">Uncharacterized protein</fullName>
    </submittedName>
</protein>
<gene>
    <name evidence="2" type="ORF">UR63_C0050G0007</name>
</gene>
<dbReference type="Proteomes" id="UP000034127">
    <property type="component" value="Unassembled WGS sequence"/>
</dbReference>
<feature type="transmembrane region" description="Helical" evidence="1">
    <location>
        <begin position="26"/>
        <end position="51"/>
    </location>
</feature>
<comment type="caution">
    <text evidence="2">The sequence shown here is derived from an EMBL/GenBank/DDBJ whole genome shotgun (WGS) entry which is preliminary data.</text>
</comment>
<dbReference type="EMBL" id="LBPX01000050">
    <property type="protein sequence ID" value="KKP65569.1"/>
    <property type="molecule type" value="Genomic_DNA"/>
</dbReference>
<name>A0A0G0B882_9BACT</name>
<evidence type="ECO:0000313" key="3">
    <source>
        <dbReference type="Proteomes" id="UP000034127"/>
    </source>
</evidence>